<proteinExistence type="predicted"/>
<dbReference type="EMBL" id="CAADRA010005409">
    <property type="protein sequence ID" value="VFT89590.1"/>
    <property type="molecule type" value="Genomic_DNA"/>
</dbReference>
<reference evidence="2" key="2">
    <citation type="submission" date="2019-06" db="EMBL/GenBank/DDBJ databases">
        <title>Genomics analysis of Aphanomyces spp. identifies a new class of oomycete effector associated with host adaptation.</title>
        <authorList>
            <person name="Gaulin E."/>
        </authorList>
    </citation>
    <scope>NUCLEOTIDE SEQUENCE</scope>
    <source>
        <strain evidence="2">CBS 578.67</strain>
    </source>
</reference>
<dbReference type="EMBL" id="VJMH01005388">
    <property type="protein sequence ID" value="KAF0696547.1"/>
    <property type="molecule type" value="Genomic_DNA"/>
</dbReference>
<dbReference type="OrthoDB" id="75182at2759"/>
<evidence type="ECO:0000313" key="4">
    <source>
        <dbReference type="Proteomes" id="UP000332933"/>
    </source>
</evidence>
<evidence type="ECO:0000313" key="3">
    <source>
        <dbReference type="EMBL" id="VFT89590.1"/>
    </source>
</evidence>
<protein>
    <submittedName>
        <fullName evidence="3">Aste57867_12740 protein</fullName>
    </submittedName>
</protein>
<keyword evidence="4" id="KW-1185">Reference proteome</keyword>
<feature type="coiled-coil region" evidence="1">
    <location>
        <begin position="70"/>
        <end position="97"/>
    </location>
</feature>
<dbReference type="Proteomes" id="UP000332933">
    <property type="component" value="Unassembled WGS sequence"/>
</dbReference>
<gene>
    <name evidence="3" type="primary">Aste57867_12740</name>
    <name evidence="2" type="ORF">As57867_012692</name>
    <name evidence="3" type="ORF">ASTE57867_12740</name>
</gene>
<name>A0A485KX12_9STRA</name>
<reference evidence="3 4" key="1">
    <citation type="submission" date="2019-03" db="EMBL/GenBank/DDBJ databases">
        <authorList>
            <person name="Gaulin E."/>
            <person name="Dumas B."/>
        </authorList>
    </citation>
    <scope>NUCLEOTIDE SEQUENCE [LARGE SCALE GENOMIC DNA]</scope>
    <source>
        <strain evidence="3">CBS 568.67</strain>
    </source>
</reference>
<keyword evidence="1" id="KW-0175">Coiled coil</keyword>
<accession>A0A485KX12</accession>
<organism evidence="3 4">
    <name type="scientific">Aphanomyces stellatus</name>
    <dbReference type="NCBI Taxonomy" id="120398"/>
    <lineage>
        <taxon>Eukaryota</taxon>
        <taxon>Sar</taxon>
        <taxon>Stramenopiles</taxon>
        <taxon>Oomycota</taxon>
        <taxon>Saprolegniomycetes</taxon>
        <taxon>Saprolegniales</taxon>
        <taxon>Verrucalvaceae</taxon>
        <taxon>Aphanomyces</taxon>
    </lineage>
</organism>
<dbReference type="AlphaFoldDB" id="A0A485KX12"/>
<evidence type="ECO:0000256" key="1">
    <source>
        <dbReference type="SAM" id="Coils"/>
    </source>
</evidence>
<sequence>MPRQRRQWAFQADGDGPGKLHSVDELGYSAREILYDAKEATRSSSESATSHRVKQRQRMRDYRHALALEAKYLALQVQELETQLLELTKRNRRISIDSCLPWREVATALHEAAVTATDERDALKAHVRDTRHLHNVMKAWVLQHHRGPMRSPSAAAALSTWQHTHLLAHEPSRRLGFEWITNQMFHHTSAILEQCAFPPLVDSIATTFLDIHFQRHDDDDGGYTMIQRHQTLFHTSLATATAILQALYLKQTIGVGVTQDLDTSFLHDSGRYSRQNSEGNHFIHFLRRVFTVDDRQLVIVGRNVLGDDKYPVGDLVRNGLAWIVVREIAPNCVLYQNYFVCEQLHTPAGQYITLADDAANKGLTLTEMNDERMWREFERAAVARQIQGIQSVEARLHMLFDAKRIPVD</sequence>
<evidence type="ECO:0000313" key="2">
    <source>
        <dbReference type="EMBL" id="KAF0696547.1"/>
    </source>
</evidence>